<dbReference type="Proteomes" id="UP001150217">
    <property type="component" value="Unassembled WGS sequence"/>
</dbReference>
<dbReference type="EMBL" id="JANVFT010000020">
    <property type="protein sequence ID" value="KAJ4497616.1"/>
    <property type="molecule type" value="Genomic_DNA"/>
</dbReference>
<evidence type="ECO:0000256" key="1">
    <source>
        <dbReference type="SAM" id="MobiDB-lite"/>
    </source>
</evidence>
<keyword evidence="3" id="KW-1185">Reference proteome</keyword>
<feature type="region of interest" description="Disordered" evidence="1">
    <location>
        <begin position="192"/>
        <end position="229"/>
    </location>
</feature>
<evidence type="ECO:0008006" key="4">
    <source>
        <dbReference type="Google" id="ProtNLM"/>
    </source>
</evidence>
<feature type="compositionally biased region" description="Acidic residues" evidence="1">
    <location>
        <begin position="267"/>
        <end position="284"/>
    </location>
</feature>
<evidence type="ECO:0000313" key="3">
    <source>
        <dbReference type="Proteomes" id="UP001150217"/>
    </source>
</evidence>
<feature type="compositionally biased region" description="Polar residues" evidence="1">
    <location>
        <begin position="204"/>
        <end position="218"/>
    </location>
</feature>
<feature type="region of interest" description="Disordered" evidence="1">
    <location>
        <begin position="46"/>
        <end position="127"/>
    </location>
</feature>
<organism evidence="2 3">
    <name type="scientific">Lentinula lateritia</name>
    <dbReference type="NCBI Taxonomy" id="40482"/>
    <lineage>
        <taxon>Eukaryota</taxon>
        <taxon>Fungi</taxon>
        <taxon>Dikarya</taxon>
        <taxon>Basidiomycota</taxon>
        <taxon>Agaricomycotina</taxon>
        <taxon>Agaricomycetes</taxon>
        <taxon>Agaricomycetidae</taxon>
        <taxon>Agaricales</taxon>
        <taxon>Marasmiineae</taxon>
        <taxon>Omphalotaceae</taxon>
        <taxon>Lentinula</taxon>
    </lineage>
</organism>
<proteinExistence type="predicted"/>
<comment type="caution">
    <text evidence="2">The sequence shown here is derived from an EMBL/GenBank/DDBJ whole genome shotgun (WGS) entry which is preliminary data.</text>
</comment>
<accession>A0ABQ8VMJ5</accession>
<feature type="compositionally biased region" description="Acidic residues" evidence="1">
    <location>
        <begin position="241"/>
        <end position="256"/>
    </location>
</feature>
<gene>
    <name evidence="2" type="ORF">C8R41DRAFT_212790</name>
</gene>
<feature type="region of interest" description="Disordered" evidence="1">
    <location>
        <begin position="241"/>
        <end position="299"/>
    </location>
</feature>
<name>A0ABQ8VMJ5_9AGAR</name>
<evidence type="ECO:0000313" key="2">
    <source>
        <dbReference type="EMBL" id="KAJ4497616.1"/>
    </source>
</evidence>
<feature type="compositionally biased region" description="Polar residues" evidence="1">
    <location>
        <begin position="46"/>
        <end position="89"/>
    </location>
</feature>
<reference evidence="2" key="1">
    <citation type="submission" date="2022-08" db="EMBL/GenBank/DDBJ databases">
        <title>A Global Phylogenomic Analysis of the Shiitake Genus Lentinula.</title>
        <authorList>
            <consortium name="DOE Joint Genome Institute"/>
            <person name="Sierra-Patev S."/>
            <person name="Min B."/>
            <person name="Naranjo-Ortiz M."/>
            <person name="Looney B."/>
            <person name="Konkel Z."/>
            <person name="Slot J.C."/>
            <person name="Sakamoto Y."/>
            <person name="Steenwyk J.L."/>
            <person name="Rokas A."/>
            <person name="Carro J."/>
            <person name="Camarero S."/>
            <person name="Ferreira P."/>
            <person name="Molpeceres G."/>
            <person name="Ruiz-Duenas F.J."/>
            <person name="Serrano A."/>
            <person name="Henrissat B."/>
            <person name="Drula E."/>
            <person name="Hughes K.W."/>
            <person name="Mata J.L."/>
            <person name="Ishikawa N.K."/>
            <person name="Vargas-Isla R."/>
            <person name="Ushijima S."/>
            <person name="Smith C.A."/>
            <person name="Ahrendt S."/>
            <person name="Andreopoulos W."/>
            <person name="He G."/>
            <person name="Labutti K."/>
            <person name="Lipzen A."/>
            <person name="Ng V."/>
            <person name="Riley R."/>
            <person name="Sandor L."/>
            <person name="Barry K."/>
            <person name="Martinez A.T."/>
            <person name="Xiao Y."/>
            <person name="Gibbons J.G."/>
            <person name="Terashima K."/>
            <person name="Grigoriev I.V."/>
            <person name="Hibbett D.S."/>
        </authorList>
    </citation>
    <scope>NUCLEOTIDE SEQUENCE</scope>
    <source>
        <strain evidence="2">RHP3577 ss4</strain>
    </source>
</reference>
<protein>
    <recommendedName>
        <fullName evidence="4">C2H2-type domain-containing protein</fullName>
    </recommendedName>
</protein>
<sequence>MSDQSMEDSSSEDWALIERAIQDAALAESWDQEAAWSTRMKTIDSLPSAQGLTSHSDSQTGTTIEGQSSTAPGARALQSNAGPELQQSPPLDESSNDLEVSPQRSMKPLPRRASIRHDENISPRPLTPAFGISFNYAPLALNSPMLPSHKSNTSSTMIRKLNSPCIGTNVKRPYSPQPSSVIIRSVSHPQLGPVSKACDDEQFDTSSLLSESQISQNNHGDDKGGDDDEEMEFDWDAIREIEDEDEDEGPEEEEEFQFVTARWDDQAMGEDDDEDNDEGVEEEKIELSEHVSEDDQDQGDLVFPIPVKCEWMYQVAENAPLLACNFPARSLSEAKIHANRHARNNATKLSDEKEMLVVNCRWRGCDFDKYKLNEYITHFSVHLLLAAREDCA</sequence>